<dbReference type="Gene3D" id="3.40.50.10140">
    <property type="entry name" value="Toll/interleukin-1 receptor homology (TIR) domain"/>
    <property type="match status" value="1"/>
</dbReference>
<keyword evidence="2" id="KW-0677">Repeat</keyword>
<dbReference type="Pfam" id="PF23598">
    <property type="entry name" value="LRR_14"/>
    <property type="match status" value="2"/>
</dbReference>
<dbReference type="InterPro" id="IPR042197">
    <property type="entry name" value="Apaf_helical"/>
</dbReference>
<dbReference type="SMART" id="SM00364">
    <property type="entry name" value="LRR_BAC"/>
    <property type="match status" value="3"/>
</dbReference>
<dbReference type="Pfam" id="PF23282">
    <property type="entry name" value="WHD_ROQ1"/>
    <property type="match status" value="1"/>
</dbReference>
<dbReference type="Pfam" id="PF01582">
    <property type="entry name" value="TIR"/>
    <property type="match status" value="1"/>
</dbReference>
<protein>
    <recommendedName>
        <fullName evidence="3">TIR domain-containing protein</fullName>
    </recommendedName>
</protein>
<organism evidence="4 5">
    <name type="scientific">Sphagnum troendelagicum</name>
    <dbReference type="NCBI Taxonomy" id="128251"/>
    <lineage>
        <taxon>Eukaryota</taxon>
        <taxon>Viridiplantae</taxon>
        <taxon>Streptophyta</taxon>
        <taxon>Embryophyta</taxon>
        <taxon>Bryophyta</taxon>
        <taxon>Sphagnophytina</taxon>
        <taxon>Sphagnopsida</taxon>
        <taxon>Sphagnales</taxon>
        <taxon>Sphagnaceae</taxon>
        <taxon>Sphagnum</taxon>
    </lineage>
</organism>
<dbReference type="EMBL" id="OZ019898">
    <property type="protein sequence ID" value="CAK9228401.1"/>
    <property type="molecule type" value="Genomic_DNA"/>
</dbReference>
<dbReference type="SUPFAM" id="SSF52200">
    <property type="entry name" value="Toll/Interleukin receptor TIR domain"/>
    <property type="match status" value="1"/>
</dbReference>
<dbReference type="PANTHER" id="PTHR11017">
    <property type="entry name" value="LEUCINE-RICH REPEAT-CONTAINING PROTEIN"/>
    <property type="match status" value="1"/>
</dbReference>
<dbReference type="SMART" id="SM00367">
    <property type="entry name" value="LRR_CC"/>
    <property type="match status" value="7"/>
</dbReference>
<dbReference type="InterPro" id="IPR001611">
    <property type="entry name" value="Leu-rich_rpt"/>
</dbReference>
<evidence type="ECO:0000256" key="2">
    <source>
        <dbReference type="ARBA" id="ARBA00022737"/>
    </source>
</evidence>
<dbReference type="Gene3D" id="3.80.10.10">
    <property type="entry name" value="Ribonuclease Inhibitor"/>
    <property type="match status" value="4"/>
</dbReference>
<dbReference type="InterPro" id="IPR035897">
    <property type="entry name" value="Toll_tir_struct_dom_sf"/>
</dbReference>
<dbReference type="Gene3D" id="1.10.8.430">
    <property type="entry name" value="Helical domain of apoptotic protease-activating factors"/>
    <property type="match status" value="1"/>
</dbReference>
<dbReference type="PROSITE" id="PS50104">
    <property type="entry name" value="TIR"/>
    <property type="match status" value="1"/>
</dbReference>
<keyword evidence="1" id="KW-0433">Leucine-rich repeat</keyword>
<dbReference type="InterPro" id="IPR003591">
    <property type="entry name" value="Leu-rich_rpt_typical-subtyp"/>
</dbReference>
<dbReference type="SUPFAM" id="SSF52540">
    <property type="entry name" value="P-loop containing nucleoside triphosphate hydrolases"/>
    <property type="match status" value="1"/>
</dbReference>
<dbReference type="Proteomes" id="UP001497512">
    <property type="component" value="Chromosome 6"/>
</dbReference>
<evidence type="ECO:0000256" key="1">
    <source>
        <dbReference type="ARBA" id="ARBA00022614"/>
    </source>
</evidence>
<dbReference type="Pfam" id="PF00560">
    <property type="entry name" value="LRR_1"/>
    <property type="match status" value="1"/>
</dbReference>
<dbReference type="SMART" id="SM00369">
    <property type="entry name" value="LRR_TYP"/>
    <property type="match status" value="11"/>
</dbReference>
<dbReference type="InterPro" id="IPR006553">
    <property type="entry name" value="Leu-rich_rpt_Cys-con_subtyp"/>
</dbReference>
<gene>
    <name evidence="4" type="ORF">CSSPTR1EN2_LOCUS19041</name>
</gene>
<dbReference type="InterPro" id="IPR032675">
    <property type="entry name" value="LRR_dom_sf"/>
</dbReference>
<evidence type="ECO:0000259" key="3">
    <source>
        <dbReference type="PROSITE" id="PS50104"/>
    </source>
</evidence>
<dbReference type="InterPro" id="IPR055414">
    <property type="entry name" value="LRR_R13L4/SHOC2-like"/>
</dbReference>
<evidence type="ECO:0000313" key="5">
    <source>
        <dbReference type="Proteomes" id="UP001497512"/>
    </source>
</evidence>
<dbReference type="SMART" id="SM00255">
    <property type="entry name" value="TIR"/>
    <property type="match status" value="1"/>
</dbReference>
<dbReference type="InterPro" id="IPR058192">
    <property type="entry name" value="WHD_ROQ1-like"/>
</dbReference>
<accession>A0ABP0URH4</accession>
<dbReference type="InterPro" id="IPR002182">
    <property type="entry name" value="NB-ARC"/>
</dbReference>
<evidence type="ECO:0000313" key="4">
    <source>
        <dbReference type="EMBL" id="CAK9228401.1"/>
    </source>
</evidence>
<sequence length="1252" mass="139594">MFNVFLNHRGPDVKMNFVAHLHEALLQARLHPFTDMESLVQGQPGQPSIYEALRGASVHVAVFSRGYADSTYCLDELCAMLESKKLLIPVFYDVSPGDLKCTNELQNGAYANAFRETHKNQPQAQVEKWKKALSDAAELNGFRLANYNGHEARLKQDIVIAVQKALPSSAQLQPVAKYAVGLDQSSRSVIETLNQMGDNVGVLSVVGMGGIGKTTLAWEVFNHFAKNDTSKFEKQSFLKNVRESPVLDLQKQLVRDLLQKDVESREDFNKWFNLFMGRKVLIVIDDIDKKPQFEQLIPEINKLARGSRVLITSRDRNLVANIMEKAECKYASHEVAALNNPDARELFNSHAFHSSNVADGFHDVAQRVADACAGLPLALEVIGSFLFGKINEHDLDCWEQTIKILHEEKNILDRLQISYDGLSTRASQLMFLDIACFFIGKHETMAMQIFESCSHDYKGPAASFSSLIDKSLVKLDGDGRIVMHDLLRDMGREVVKKQSVMDNAPLSHLWDPEMAERVLANREGTNRVRGLSVAGKGGAACVAENYTSMNALHFLLLDGCDVKGDFSTWSLELSWLQWSSSPLSALPLKLDLLKLAVLDLTDSKSLTRIWPSDSELEELQTLILENCCALEELPQNFGKLSRLKDLNMRGCSTLEALPDSMGQLRELEHLNLSSCGKLGSLPDSIVHLSKLKTIQLNECTQLKSLPRAFGELQSLVEFQAEGSSLSHLPHTFSSLSNLEHLHLYKCLHIQDLPPSMSGLGKLKKGLSSDFGNLSALRTLLLQYNKLATLPETFRDLGALVFLEMHHCPNLIDVQALPWNLEHMDIGNCPNLTDIPFLGKMSLLKCLRLCNCTRLTQLQGLESLPSLVEINVAGCTMLENFPCKELQTLILENCSALEELPQTFGKLSMLKDLNMRGCSTLEALPDSMGQLRELKHLNLSGCGKLGSLPDSIVHLSKLKTIQLNECTQLKSLPMAFGELQSLVEFRAKGSSLSHLPHTFSSLSNLEHLHLYKCSHIQDLPPSMSGLGKLKVLHMGQTRVQTLPEDFGKLRSLTELNLQECESLKSLPDNFGLLSELRKLVMHHNKSFVKLPEGFGRLQALVELDLGTCSIEEKGLSSDFGNLSALRTLRLQYNKLATLPETFRDLGALVVLEMHHCPNLIDVQALPWNLEHMDIGDCPKLTDIPFLGKMSLLKCLRLCNCTRLTQLQGLESLPSLVEINVAGCPMLENVSGVNYNRALEQCYFHEIRRLVEGK</sequence>
<proteinExistence type="predicted"/>
<dbReference type="Gene3D" id="3.40.50.300">
    <property type="entry name" value="P-loop containing nucleotide triphosphate hydrolases"/>
    <property type="match status" value="1"/>
</dbReference>
<dbReference type="Pfam" id="PF00931">
    <property type="entry name" value="NB-ARC"/>
    <property type="match status" value="1"/>
</dbReference>
<dbReference type="PANTHER" id="PTHR11017:SF385">
    <property type="entry name" value="DISEASE RESISTANCE PROTEIN (TIR-NBS-LRR CLASS)-RELATED"/>
    <property type="match status" value="1"/>
</dbReference>
<dbReference type="InterPro" id="IPR000157">
    <property type="entry name" value="TIR_dom"/>
</dbReference>
<dbReference type="PRINTS" id="PR00364">
    <property type="entry name" value="DISEASERSIST"/>
</dbReference>
<dbReference type="InterPro" id="IPR044974">
    <property type="entry name" value="Disease_R_plants"/>
</dbReference>
<dbReference type="InterPro" id="IPR027417">
    <property type="entry name" value="P-loop_NTPase"/>
</dbReference>
<keyword evidence="5" id="KW-1185">Reference proteome</keyword>
<dbReference type="SUPFAM" id="SSF52058">
    <property type="entry name" value="L domain-like"/>
    <property type="match status" value="2"/>
</dbReference>
<name>A0ABP0URH4_9BRYO</name>
<feature type="domain" description="TIR" evidence="3">
    <location>
        <begin position="1"/>
        <end position="166"/>
    </location>
</feature>
<reference evidence="4" key="1">
    <citation type="submission" date="2024-02" db="EMBL/GenBank/DDBJ databases">
        <authorList>
            <consortium name="ELIXIR-Norway"/>
            <consortium name="Elixir Norway"/>
        </authorList>
    </citation>
    <scope>NUCLEOTIDE SEQUENCE</scope>
</reference>